<dbReference type="InterPro" id="IPR001626">
    <property type="entry name" value="ABC_TroCD"/>
</dbReference>
<feature type="chain" id="PRO_5032852163" evidence="11">
    <location>
        <begin position="22"/>
        <end position="290"/>
    </location>
</feature>
<organism evidence="12 13">
    <name type="scientific">Corynebacterium lizhenjunii</name>
    <dbReference type="NCBI Taxonomy" id="2709394"/>
    <lineage>
        <taxon>Bacteria</taxon>
        <taxon>Bacillati</taxon>
        <taxon>Actinomycetota</taxon>
        <taxon>Actinomycetes</taxon>
        <taxon>Mycobacteriales</taxon>
        <taxon>Corynebacteriaceae</taxon>
        <taxon>Corynebacterium</taxon>
    </lineage>
</organism>
<evidence type="ECO:0000256" key="7">
    <source>
        <dbReference type="ARBA" id="ARBA00023136"/>
    </source>
</evidence>
<keyword evidence="11" id="KW-0732">Signal</keyword>
<evidence type="ECO:0000256" key="6">
    <source>
        <dbReference type="ARBA" id="ARBA00022989"/>
    </source>
</evidence>
<feature type="signal peptide" evidence="11">
    <location>
        <begin position="1"/>
        <end position="21"/>
    </location>
</feature>
<sequence>MFSSLSLAACACLLAICTAVACALPGTFLVLRGEAMLIDGMGHAVLPGIVLGYLAAGDLHSPWLTVTAATASILVAWATYALQRHLPKDAALGIIFPTLFAIGVVLISTVLTHSPLDVHVVLVGDLNLVALSDPDYIWIMGGVAVLNAVVLGLWLPRLSAAAFNGHAHGVWQWGFLALVALTTTTAFHTAGTMLVIALMVLPPLTARLVSRHVLHMWVWAAFFGAAGALAGFWVAYHLRVASAAGIVLADATIFLTLLILYRWRNRGTTPAGGKGVRQRGNRQTRQLQQA</sequence>
<evidence type="ECO:0000313" key="13">
    <source>
        <dbReference type="Proteomes" id="UP000594681"/>
    </source>
</evidence>
<feature type="transmembrane region" description="Helical" evidence="10">
    <location>
        <begin position="94"/>
        <end position="116"/>
    </location>
</feature>
<evidence type="ECO:0000256" key="5">
    <source>
        <dbReference type="ARBA" id="ARBA00022692"/>
    </source>
</evidence>
<keyword evidence="7 10" id="KW-0472">Membrane</keyword>
<keyword evidence="5 8" id="KW-0812">Transmembrane</keyword>
<evidence type="ECO:0000256" key="4">
    <source>
        <dbReference type="ARBA" id="ARBA00022475"/>
    </source>
</evidence>
<evidence type="ECO:0000256" key="3">
    <source>
        <dbReference type="ARBA" id="ARBA00022448"/>
    </source>
</evidence>
<evidence type="ECO:0000256" key="10">
    <source>
        <dbReference type="SAM" id="Phobius"/>
    </source>
</evidence>
<dbReference type="KEGG" id="cliz:G7Y31_01560"/>
<name>A0A7T0KG08_9CORY</name>
<feature type="transmembrane region" description="Helical" evidence="10">
    <location>
        <begin position="240"/>
        <end position="261"/>
    </location>
</feature>
<dbReference type="InterPro" id="IPR037294">
    <property type="entry name" value="ABC_BtuC-like"/>
</dbReference>
<protein>
    <submittedName>
        <fullName evidence="12">Metal ABC transporter permease</fullName>
    </submittedName>
</protein>
<feature type="transmembrane region" description="Helical" evidence="10">
    <location>
        <begin position="63"/>
        <end position="82"/>
    </location>
</feature>
<evidence type="ECO:0000313" key="12">
    <source>
        <dbReference type="EMBL" id="QPK79434.1"/>
    </source>
</evidence>
<dbReference type="EMBL" id="CP064954">
    <property type="protein sequence ID" value="QPK79434.1"/>
    <property type="molecule type" value="Genomic_DNA"/>
</dbReference>
<keyword evidence="13" id="KW-1185">Reference proteome</keyword>
<evidence type="ECO:0000256" key="2">
    <source>
        <dbReference type="ARBA" id="ARBA00008034"/>
    </source>
</evidence>
<dbReference type="AlphaFoldDB" id="A0A7T0KG08"/>
<dbReference type="GO" id="GO:0043190">
    <property type="term" value="C:ATP-binding cassette (ABC) transporter complex"/>
    <property type="evidence" value="ECO:0007669"/>
    <property type="project" value="InterPro"/>
</dbReference>
<keyword evidence="3 8" id="KW-0813">Transport</keyword>
<feature type="transmembrane region" description="Helical" evidence="10">
    <location>
        <begin position="175"/>
        <end position="201"/>
    </location>
</feature>
<gene>
    <name evidence="12" type="ORF">G7Y31_01560</name>
</gene>
<dbReference type="Proteomes" id="UP000594681">
    <property type="component" value="Chromosome"/>
</dbReference>
<evidence type="ECO:0000256" key="8">
    <source>
        <dbReference type="RuleBase" id="RU003943"/>
    </source>
</evidence>
<keyword evidence="4" id="KW-1003">Cell membrane</keyword>
<accession>A0A7T0KG08</accession>
<feature type="transmembrane region" description="Helical" evidence="10">
    <location>
        <begin position="136"/>
        <end position="155"/>
    </location>
</feature>
<dbReference type="PANTHER" id="PTHR30477:SF8">
    <property type="entry name" value="METAL TRANSPORT SYSTEM MEMBRANE PROTEIN CT_070-RELATED"/>
    <property type="match status" value="1"/>
</dbReference>
<feature type="region of interest" description="Disordered" evidence="9">
    <location>
        <begin position="269"/>
        <end position="290"/>
    </location>
</feature>
<proteinExistence type="inferred from homology"/>
<comment type="similarity">
    <text evidence="2 8">Belongs to the ABC-3 integral membrane protein family.</text>
</comment>
<dbReference type="PANTHER" id="PTHR30477">
    <property type="entry name" value="ABC-TRANSPORTER METAL-BINDING PROTEIN"/>
    <property type="match status" value="1"/>
</dbReference>
<keyword evidence="6 10" id="KW-1133">Transmembrane helix</keyword>
<dbReference type="GO" id="GO:0010043">
    <property type="term" value="P:response to zinc ion"/>
    <property type="evidence" value="ECO:0007669"/>
    <property type="project" value="TreeGrafter"/>
</dbReference>
<dbReference type="Pfam" id="PF00950">
    <property type="entry name" value="ABC-3"/>
    <property type="match status" value="1"/>
</dbReference>
<evidence type="ECO:0000256" key="1">
    <source>
        <dbReference type="ARBA" id="ARBA00004651"/>
    </source>
</evidence>
<evidence type="ECO:0000256" key="11">
    <source>
        <dbReference type="SAM" id="SignalP"/>
    </source>
</evidence>
<dbReference type="GO" id="GO:0055085">
    <property type="term" value="P:transmembrane transport"/>
    <property type="evidence" value="ECO:0007669"/>
    <property type="project" value="InterPro"/>
</dbReference>
<dbReference type="Gene3D" id="1.10.3470.10">
    <property type="entry name" value="ABC transporter involved in vitamin B12 uptake, BtuC"/>
    <property type="match status" value="1"/>
</dbReference>
<dbReference type="SUPFAM" id="SSF81345">
    <property type="entry name" value="ABC transporter involved in vitamin B12 uptake, BtuC"/>
    <property type="match status" value="1"/>
</dbReference>
<feature type="transmembrane region" description="Helical" evidence="10">
    <location>
        <begin position="213"/>
        <end position="234"/>
    </location>
</feature>
<comment type="subcellular location">
    <subcellularLocation>
        <location evidence="1 8">Cell membrane</location>
        <topology evidence="1 8">Multi-pass membrane protein</topology>
    </subcellularLocation>
</comment>
<dbReference type="RefSeq" id="WP_165008868.1">
    <property type="nucleotide sequence ID" value="NZ_CP064954.1"/>
</dbReference>
<reference evidence="12 13" key="1">
    <citation type="submission" date="2020-11" db="EMBL/GenBank/DDBJ databases">
        <title>Corynebacterium sp. ZJ-599.</title>
        <authorList>
            <person name="Zhou J."/>
        </authorList>
    </citation>
    <scope>NUCLEOTIDE SEQUENCE [LARGE SCALE GENOMIC DNA]</scope>
    <source>
        <strain evidence="12 13">ZJ-599</strain>
    </source>
</reference>
<evidence type="ECO:0000256" key="9">
    <source>
        <dbReference type="SAM" id="MobiDB-lite"/>
    </source>
</evidence>